<dbReference type="Pfam" id="PF09087">
    <property type="entry name" value="Cyc-maltodext_N"/>
    <property type="match status" value="1"/>
</dbReference>
<dbReference type="SUPFAM" id="SSF51445">
    <property type="entry name" value="(Trans)glycosidases"/>
    <property type="match status" value="1"/>
</dbReference>
<evidence type="ECO:0000256" key="2">
    <source>
        <dbReference type="ARBA" id="ARBA00023295"/>
    </source>
</evidence>
<dbReference type="InterPro" id="IPR014756">
    <property type="entry name" value="Ig_E-set"/>
</dbReference>
<dbReference type="AlphaFoldDB" id="A0A2A6EBN6"/>
<dbReference type="Proteomes" id="UP000219259">
    <property type="component" value="Unassembled WGS sequence"/>
</dbReference>
<evidence type="ECO:0000313" key="4">
    <source>
        <dbReference type="EMBL" id="PDP44938.1"/>
    </source>
</evidence>
<dbReference type="InterPro" id="IPR013780">
    <property type="entry name" value="Glyco_hydro_b"/>
</dbReference>
<dbReference type="PANTHER" id="PTHR10357:SF210">
    <property type="entry name" value="MALTODEXTRIN GLUCOSIDASE"/>
    <property type="match status" value="1"/>
</dbReference>
<keyword evidence="1" id="KW-0378">Hydrolase</keyword>
<name>A0A2A6EBN6_TANFO</name>
<dbReference type="GO" id="GO:0005975">
    <property type="term" value="P:carbohydrate metabolic process"/>
    <property type="evidence" value="ECO:0007669"/>
    <property type="project" value="InterPro"/>
</dbReference>
<dbReference type="InterPro" id="IPR006047">
    <property type="entry name" value="GH13_cat_dom"/>
</dbReference>
<dbReference type="Gene3D" id="2.60.40.1180">
    <property type="entry name" value="Golgi alpha-mannosidase II"/>
    <property type="match status" value="1"/>
</dbReference>
<dbReference type="Pfam" id="PF00128">
    <property type="entry name" value="Alpha-amylase"/>
    <property type="match status" value="1"/>
</dbReference>
<reference evidence="4 5" key="1">
    <citation type="submission" date="2017-09" db="EMBL/GenBank/DDBJ databases">
        <title>Phase variable restriction modification systems are present in the genome sequences of periodontal pathogens Prevotella intermedia, Tannerella forsythia and Porphyromonas gingivalis.</title>
        <authorList>
            <person name="Haigh R.D."/>
            <person name="Crawford L."/>
            <person name="Ralph J."/>
            <person name="Wanford J."/>
            <person name="Vartoukian S.R."/>
            <person name="Hijazib K."/>
            <person name="Wade W."/>
            <person name="Oggioni M.R."/>
        </authorList>
    </citation>
    <scope>NUCLEOTIDE SEQUENCE [LARGE SCALE GENOMIC DNA]</scope>
    <source>
        <strain evidence="4 5">WW11663</strain>
    </source>
</reference>
<dbReference type="GO" id="GO:0016798">
    <property type="term" value="F:hydrolase activity, acting on glycosyl bonds"/>
    <property type="evidence" value="ECO:0007669"/>
    <property type="project" value="UniProtKB-KW"/>
</dbReference>
<comment type="caution">
    <text evidence="4">The sequence shown here is derived from an EMBL/GenBank/DDBJ whole genome shotgun (WGS) entry which is preliminary data.</text>
</comment>
<sequence length="649" mass="74737">MFFQQLIIVSLVYILSRRKSKKTDYSFLLQKKYTMKTLLFLFVLVFLSFSAGAQKIVRVEPLSWWVRMHTPLTLMFYGENLRDCSVEVDQQGMSVRKVRNAESPNYLFVDMDIAPDARAGEYTLLLRKGKKKLTYTYKLEGRREKSAGREGFSSADMIYLLMPDRFANGDPKNDATYDTAEKPDRNDYFGRHGGDLQGMIDRLDYIASVGATAVWSTPLLLDNEPKSSYHGYACADYYRIDPRFGDNALYRTFVTACHRRGLKVIMDVVTNHCGAAHWWMRDLPYQDWVHQFDRYTSSNHLSSVNMDPNASTHDRMVHESGWFDTSMPDMNLNHPDLLQYFKQWAVWWMEYADLDGLRVDTYFYNEKEPMSEWCKAVRTEYPAVNIVGECWTTSPAQLAYWEAGTKNKDGFCSYLPSVMDFPLQSVLCKALTDDDTSWDSGMKLIYRSLSHDFLFDDPCRLLIMAANHDTERVADEVGKNPEKAKLVATLLATLRGVPQIFSGDELMFASKDLTQGHGGLRVDFPGGWPGDTLNLFDASQRSTVQQDVFDHYSRLFNWRKTESVIHHGRTMHFAVEDNMYAYFRYDDNGAVFVCVNAASQPCTINWERYDEVLRNYKPEGKDVLSGRSVTVGHPLYIAPLSSLIVKFER</sequence>
<gene>
    <name evidence="4" type="ORF">CLI86_00915</name>
</gene>
<dbReference type="Gene3D" id="2.60.40.10">
    <property type="entry name" value="Immunoglobulins"/>
    <property type="match status" value="1"/>
</dbReference>
<dbReference type="InterPro" id="IPR017853">
    <property type="entry name" value="GH"/>
</dbReference>
<proteinExistence type="predicted"/>
<evidence type="ECO:0000256" key="1">
    <source>
        <dbReference type="ARBA" id="ARBA00022801"/>
    </source>
</evidence>
<dbReference type="InterPro" id="IPR019492">
    <property type="entry name" value="Cyclo-malto-dextrinase_C"/>
</dbReference>
<evidence type="ECO:0000313" key="5">
    <source>
        <dbReference type="Proteomes" id="UP000219259"/>
    </source>
</evidence>
<dbReference type="EMBL" id="NSLJ01000002">
    <property type="protein sequence ID" value="PDP44938.1"/>
    <property type="molecule type" value="Genomic_DNA"/>
</dbReference>
<keyword evidence="2" id="KW-0326">Glycosidase</keyword>
<dbReference type="InterPro" id="IPR013783">
    <property type="entry name" value="Ig-like_fold"/>
</dbReference>
<dbReference type="Gene3D" id="3.20.20.80">
    <property type="entry name" value="Glycosidases"/>
    <property type="match status" value="1"/>
</dbReference>
<dbReference type="SMART" id="SM00642">
    <property type="entry name" value="Aamy"/>
    <property type="match status" value="1"/>
</dbReference>
<dbReference type="SUPFAM" id="SSF51011">
    <property type="entry name" value="Glycosyl hydrolase domain"/>
    <property type="match status" value="1"/>
</dbReference>
<feature type="domain" description="Glycosyl hydrolase family 13 catalytic" evidence="3">
    <location>
        <begin position="160"/>
        <end position="559"/>
    </location>
</feature>
<evidence type="ECO:0000259" key="3">
    <source>
        <dbReference type="SMART" id="SM00642"/>
    </source>
</evidence>
<dbReference type="PANTHER" id="PTHR10357">
    <property type="entry name" value="ALPHA-AMYLASE FAMILY MEMBER"/>
    <property type="match status" value="1"/>
</dbReference>
<dbReference type="SUPFAM" id="SSF81296">
    <property type="entry name" value="E set domains"/>
    <property type="match status" value="1"/>
</dbReference>
<dbReference type="InterPro" id="IPR015171">
    <property type="entry name" value="Cyc-maltodext_N"/>
</dbReference>
<dbReference type="CDD" id="cd11340">
    <property type="entry name" value="AmyAc_bac_CMD_like_3"/>
    <property type="match status" value="1"/>
</dbReference>
<accession>A0A2A6EBN6</accession>
<dbReference type="Pfam" id="PF10438">
    <property type="entry name" value="Cyc-maltodext_C"/>
    <property type="match status" value="1"/>
</dbReference>
<organism evidence="4 5">
    <name type="scientific">Tannerella forsythia</name>
    <name type="common">Bacteroides forsythus</name>
    <dbReference type="NCBI Taxonomy" id="28112"/>
    <lineage>
        <taxon>Bacteria</taxon>
        <taxon>Pseudomonadati</taxon>
        <taxon>Bacteroidota</taxon>
        <taxon>Bacteroidia</taxon>
        <taxon>Bacteroidales</taxon>
        <taxon>Tannerellaceae</taxon>
        <taxon>Tannerella</taxon>
    </lineage>
</organism>
<protein>
    <submittedName>
        <fullName evidence="4">Alpha-amylase</fullName>
    </submittedName>
</protein>